<feature type="compositionally biased region" description="Low complexity" evidence="1">
    <location>
        <begin position="59"/>
        <end position="70"/>
    </location>
</feature>
<proteinExistence type="predicted"/>
<dbReference type="OrthoDB" id="273917at2759"/>
<dbReference type="PANTHER" id="PTHR23092">
    <property type="entry name" value="POLY(A) RNA POLYMERASE"/>
    <property type="match status" value="1"/>
</dbReference>
<gene>
    <name evidence="3" type="ORF">K402DRAFT_395716</name>
</gene>
<dbReference type="GO" id="GO:0031123">
    <property type="term" value="P:RNA 3'-end processing"/>
    <property type="evidence" value="ECO:0007669"/>
    <property type="project" value="TreeGrafter"/>
</dbReference>
<feature type="domain" description="Poly(A) RNA polymerase mitochondrial-like central palm" evidence="2">
    <location>
        <begin position="167"/>
        <end position="303"/>
    </location>
</feature>
<dbReference type="SUPFAM" id="SSF81631">
    <property type="entry name" value="PAP/OAS1 substrate-binding domain"/>
    <property type="match status" value="1"/>
</dbReference>
<evidence type="ECO:0000313" key="4">
    <source>
        <dbReference type="Proteomes" id="UP000800041"/>
    </source>
</evidence>
<dbReference type="SUPFAM" id="SSF81301">
    <property type="entry name" value="Nucleotidyltransferase"/>
    <property type="match status" value="1"/>
</dbReference>
<dbReference type="GO" id="GO:1990817">
    <property type="term" value="F:poly(A) RNA polymerase activity"/>
    <property type="evidence" value="ECO:0007669"/>
    <property type="project" value="InterPro"/>
</dbReference>
<dbReference type="AlphaFoldDB" id="A0A6G1GUC7"/>
<dbReference type="GO" id="GO:0003729">
    <property type="term" value="F:mRNA binding"/>
    <property type="evidence" value="ECO:0007669"/>
    <property type="project" value="TreeGrafter"/>
</dbReference>
<evidence type="ECO:0000313" key="3">
    <source>
        <dbReference type="EMBL" id="KAF1984359.1"/>
    </source>
</evidence>
<name>A0A6G1GUC7_9PEZI</name>
<dbReference type="EMBL" id="ML977168">
    <property type="protein sequence ID" value="KAF1984359.1"/>
    <property type="molecule type" value="Genomic_DNA"/>
</dbReference>
<dbReference type="GO" id="GO:0031499">
    <property type="term" value="C:TRAMP complex"/>
    <property type="evidence" value="ECO:0007669"/>
    <property type="project" value="TreeGrafter"/>
</dbReference>
<dbReference type="InterPro" id="IPR043519">
    <property type="entry name" value="NT_sf"/>
</dbReference>
<feature type="compositionally biased region" description="Low complexity" evidence="1">
    <location>
        <begin position="82"/>
        <end position="96"/>
    </location>
</feature>
<protein>
    <recommendedName>
        <fullName evidence="2">Poly(A) RNA polymerase mitochondrial-like central palm domain-containing protein</fullName>
    </recommendedName>
</protein>
<sequence length="502" mass="55868">MPVSRRTVCSASNAFITNRSLCQLFSSHPRNCASRSAFSTTAKASDPDQVSVYKPRTRPIIPSAPNSAAPETLPSLDHSQSNKLPPNKLTTKKPLPQSATTKPRSKGLATAVQKDSKQKPRQSLVRKVTLAAVAQAGGVPGAHRLSYKDGVPWISSPQQTDFTLEFEIREFAQWLAPTRDESAGFEAVTRDVQRVCRSILPDHGFRPFGSASNGLVTSISDLDFRLCPPSDEADPSTAPEMAPHHLQRLHSMHALNQLFRQLDYHPNFMLARLRHARYPLITIMHKKSGVEVQIVCSNDTSLQHIYIERYLTEYPALLPVYTLLKATLDIRGLLDVFRGGLSSYSLFMMLVASSKHNPDLDGADCASLLVQFLRFYSAEDFTRYGYQVDPPARFEKAPLVPAKRRASKPVGNLFGTQDPSHPDKLCLRDPADANNDLGRKARGWHYIRATLEALRSKLEYQQGTFRTKRSLPLLTPFIDNCPSVYSGRRAMLAEFGASEHSV</sequence>
<dbReference type="GO" id="GO:0043634">
    <property type="term" value="P:polyadenylation-dependent ncRNA catabolic process"/>
    <property type="evidence" value="ECO:0007669"/>
    <property type="project" value="TreeGrafter"/>
</dbReference>
<dbReference type="Gene3D" id="3.30.460.10">
    <property type="entry name" value="Beta Polymerase, domain 2"/>
    <property type="match status" value="1"/>
</dbReference>
<dbReference type="GO" id="GO:0005730">
    <property type="term" value="C:nucleolus"/>
    <property type="evidence" value="ECO:0007669"/>
    <property type="project" value="TreeGrafter"/>
</dbReference>
<evidence type="ECO:0000259" key="2">
    <source>
        <dbReference type="Pfam" id="PF22600"/>
    </source>
</evidence>
<feature type="region of interest" description="Disordered" evidence="1">
    <location>
        <begin position="36"/>
        <end position="123"/>
    </location>
</feature>
<dbReference type="Pfam" id="PF22600">
    <property type="entry name" value="MTPAP-like_central"/>
    <property type="match status" value="1"/>
</dbReference>
<dbReference type="Gene3D" id="1.10.1410.10">
    <property type="match status" value="1"/>
</dbReference>
<reference evidence="3" key="1">
    <citation type="journal article" date="2020" name="Stud. Mycol.">
        <title>101 Dothideomycetes genomes: a test case for predicting lifestyles and emergence of pathogens.</title>
        <authorList>
            <person name="Haridas S."/>
            <person name="Albert R."/>
            <person name="Binder M."/>
            <person name="Bloem J."/>
            <person name="Labutti K."/>
            <person name="Salamov A."/>
            <person name="Andreopoulos B."/>
            <person name="Baker S."/>
            <person name="Barry K."/>
            <person name="Bills G."/>
            <person name="Bluhm B."/>
            <person name="Cannon C."/>
            <person name="Castanera R."/>
            <person name="Culley D."/>
            <person name="Daum C."/>
            <person name="Ezra D."/>
            <person name="Gonzalez J."/>
            <person name="Henrissat B."/>
            <person name="Kuo A."/>
            <person name="Liang C."/>
            <person name="Lipzen A."/>
            <person name="Lutzoni F."/>
            <person name="Magnuson J."/>
            <person name="Mondo S."/>
            <person name="Nolan M."/>
            <person name="Ohm R."/>
            <person name="Pangilinan J."/>
            <person name="Park H.-J."/>
            <person name="Ramirez L."/>
            <person name="Alfaro M."/>
            <person name="Sun H."/>
            <person name="Tritt A."/>
            <person name="Yoshinaga Y."/>
            <person name="Zwiers L.-H."/>
            <person name="Turgeon B."/>
            <person name="Goodwin S."/>
            <person name="Spatafora J."/>
            <person name="Crous P."/>
            <person name="Grigoriev I."/>
        </authorList>
    </citation>
    <scope>NUCLEOTIDE SEQUENCE</scope>
    <source>
        <strain evidence="3">CBS 113979</strain>
    </source>
</reference>
<dbReference type="PANTHER" id="PTHR23092:SF15">
    <property type="entry name" value="INACTIVE NON-CANONICAL POLY(A) RNA POLYMERASE PROTEIN TRF4-2-RELATED"/>
    <property type="match status" value="1"/>
</dbReference>
<organism evidence="3 4">
    <name type="scientific">Aulographum hederae CBS 113979</name>
    <dbReference type="NCBI Taxonomy" id="1176131"/>
    <lineage>
        <taxon>Eukaryota</taxon>
        <taxon>Fungi</taxon>
        <taxon>Dikarya</taxon>
        <taxon>Ascomycota</taxon>
        <taxon>Pezizomycotina</taxon>
        <taxon>Dothideomycetes</taxon>
        <taxon>Pleosporomycetidae</taxon>
        <taxon>Aulographales</taxon>
        <taxon>Aulographaceae</taxon>
    </lineage>
</organism>
<dbReference type="Proteomes" id="UP000800041">
    <property type="component" value="Unassembled WGS sequence"/>
</dbReference>
<dbReference type="InterPro" id="IPR045862">
    <property type="entry name" value="Trf4-like"/>
</dbReference>
<accession>A0A6G1GUC7</accession>
<evidence type="ECO:0000256" key="1">
    <source>
        <dbReference type="SAM" id="MobiDB-lite"/>
    </source>
</evidence>
<keyword evidence="4" id="KW-1185">Reference proteome</keyword>
<dbReference type="InterPro" id="IPR054708">
    <property type="entry name" value="MTPAP-like_central"/>
</dbReference>
<dbReference type="GO" id="GO:0010605">
    <property type="term" value="P:negative regulation of macromolecule metabolic process"/>
    <property type="evidence" value="ECO:0007669"/>
    <property type="project" value="UniProtKB-ARBA"/>
</dbReference>